<evidence type="ECO:0000313" key="13">
    <source>
        <dbReference type="EMBL" id="OCS92673.1"/>
    </source>
</evidence>
<comment type="pathway">
    <text evidence="1 9 11">Cofactor biosynthesis; thiamine diphosphate biosynthesis; thiamine phosphate from 4-amino-2-methyl-5-diphosphomethylpyrimidine and 4-methyl-5-(2-phosphoethyl)-thiazole: step 1/1.</text>
</comment>
<evidence type="ECO:0000256" key="8">
    <source>
        <dbReference type="ARBA" id="ARBA00047883"/>
    </source>
</evidence>
<proteinExistence type="inferred from homology"/>
<dbReference type="OrthoDB" id="9812206at2"/>
<dbReference type="SUPFAM" id="SSF51391">
    <property type="entry name" value="Thiamin phosphate synthase"/>
    <property type="match status" value="1"/>
</dbReference>
<evidence type="ECO:0000256" key="4">
    <source>
        <dbReference type="ARBA" id="ARBA00022842"/>
    </source>
</evidence>
<evidence type="ECO:0000256" key="5">
    <source>
        <dbReference type="ARBA" id="ARBA00022977"/>
    </source>
</evidence>
<dbReference type="GO" id="GO:0000287">
    <property type="term" value="F:magnesium ion binding"/>
    <property type="evidence" value="ECO:0007669"/>
    <property type="project" value="UniProtKB-UniRule"/>
</dbReference>
<evidence type="ECO:0000256" key="1">
    <source>
        <dbReference type="ARBA" id="ARBA00005165"/>
    </source>
</evidence>
<dbReference type="NCBIfam" id="TIGR00693">
    <property type="entry name" value="thiE"/>
    <property type="match status" value="1"/>
</dbReference>
<protein>
    <recommendedName>
        <fullName evidence="9">Thiamine-phosphate synthase</fullName>
        <shortName evidence="9">TP synthase</shortName>
        <shortName evidence="9">TPS</shortName>
        <ecNumber evidence="9">2.5.1.3</ecNumber>
    </recommendedName>
    <alternativeName>
        <fullName evidence="9">Thiamine-phosphate pyrophosphorylase</fullName>
        <shortName evidence="9">TMP pyrophosphorylase</shortName>
        <shortName evidence="9">TMP-PPase</shortName>
    </alternativeName>
</protein>
<dbReference type="PANTHER" id="PTHR20857">
    <property type="entry name" value="THIAMINE-PHOSPHATE PYROPHOSPHORYLASE"/>
    <property type="match status" value="1"/>
</dbReference>
<feature type="binding site" evidence="9">
    <location>
        <position position="111"/>
    </location>
    <ligand>
        <name>4-amino-2-methyl-5-(diphosphooxymethyl)pyrimidine</name>
        <dbReference type="ChEBI" id="CHEBI:57841"/>
    </ligand>
</feature>
<feature type="binding site" evidence="9">
    <location>
        <position position="73"/>
    </location>
    <ligand>
        <name>4-amino-2-methyl-5-(diphosphooxymethyl)pyrimidine</name>
        <dbReference type="ChEBI" id="CHEBI:57841"/>
    </ligand>
</feature>
<feature type="binding site" evidence="9">
    <location>
        <position position="140"/>
    </location>
    <ligand>
        <name>4-amino-2-methyl-5-(diphosphooxymethyl)pyrimidine</name>
        <dbReference type="ChEBI" id="CHEBI:57841"/>
    </ligand>
</feature>
<dbReference type="GO" id="GO:0004789">
    <property type="term" value="F:thiamine-phosphate diphosphorylase activity"/>
    <property type="evidence" value="ECO:0007669"/>
    <property type="project" value="UniProtKB-UniRule"/>
</dbReference>
<keyword evidence="2 9" id="KW-0808">Transferase</keyword>
<feature type="binding site" evidence="9">
    <location>
        <position position="168"/>
    </location>
    <ligand>
        <name>2-[(2R,5Z)-2-carboxy-4-methylthiazol-5(2H)-ylidene]ethyl phosphate</name>
        <dbReference type="ChEBI" id="CHEBI:62899"/>
    </ligand>
</feature>
<feature type="binding site" evidence="9">
    <location>
        <position position="93"/>
    </location>
    <ligand>
        <name>Mg(2+)</name>
        <dbReference type="ChEBI" id="CHEBI:18420"/>
    </ligand>
</feature>
<gene>
    <name evidence="9" type="primary">thiE</name>
    <name evidence="13" type="ORF">A6K76_06235</name>
</gene>
<keyword evidence="5 9" id="KW-0784">Thiamine biosynthesis</keyword>
<dbReference type="Pfam" id="PF02581">
    <property type="entry name" value="TMP-TENI"/>
    <property type="match status" value="1"/>
</dbReference>
<dbReference type="FunFam" id="3.20.20.70:FF:000096">
    <property type="entry name" value="Thiamine-phosphate synthase"/>
    <property type="match status" value="1"/>
</dbReference>
<dbReference type="EMBL" id="MATO01000014">
    <property type="protein sequence ID" value="OCS92673.1"/>
    <property type="molecule type" value="Genomic_DNA"/>
</dbReference>
<evidence type="ECO:0000256" key="9">
    <source>
        <dbReference type="HAMAP-Rule" id="MF_00097"/>
    </source>
</evidence>
<dbReference type="GO" id="GO:0005737">
    <property type="term" value="C:cytoplasm"/>
    <property type="evidence" value="ECO:0007669"/>
    <property type="project" value="TreeGrafter"/>
</dbReference>
<evidence type="ECO:0000259" key="12">
    <source>
        <dbReference type="Pfam" id="PF02581"/>
    </source>
</evidence>
<dbReference type="InterPro" id="IPR013785">
    <property type="entry name" value="Aldolase_TIM"/>
</dbReference>
<keyword evidence="14" id="KW-1185">Reference proteome</keyword>
<evidence type="ECO:0000256" key="11">
    <source>
        <dbReference type="RuleBase" id="RU004253"/>
    </source>
</evidence>
<feature type="binding site" evidence="9">
    <location>
        <begin position="137"/>
        <end position="139"/>
    </location>
    <ligand>
        <name>2-[(2R,5Z)-2-carboxy-4-methylthiazol-5(2H)-ylidene]ethyl phosphate</name>
        <dbReference type="ChEBI" id="CHEBI:62899"/>
    </ligand>
</feature>
<keyword evidence="3 9" id="KW-0479">Metal-binding</keyword>
<feature type="domain" description="Thiamine phosphate synthase/TenI" evidence="12">
    <location>
        <begin position="10"/>
        <end position="191"/>
    </location>
</feature>
<dbReference type="PANTHER" id="PTHR20857:SF15">
    <property type="entry name" value="THIAMINE-PHOSPHATE SYNTHASE"/>
    <property type="match status" value="1"/>
</dbReference>
<comment type="similarity">
    <text evidence="9 10">Belongs to the thiamine-phosphate synthase family.</text>
</comment>
<dbReference type="GO" id="GO:0009229">
    <property type="term" value="P:thiamine diphosphate biosynthetic process"/>
    <property type="evidence" value="ECO:0007669"/>
    <property type="project" value="UniProtKB-UniRule"/>
</dbReference>
<dbReference type="AlphaFoldDB" id="A0A1C0YZW0"/>
<dbReference type="EC" id="2.5.1.3" evidence="9"/>
<dbReference type="Proteomes" id="UP000093482">
    <property type="component" value="Unassembled WGS sequence"/>
</dbReference>
<name>A0A1C0YZW0_9BACL</name>
<evidence type="ECO:0000256" key="6">
    <source>
        <dbReference type="ARBA" id="ARBA00047334"/>
    </source>
</evidence>
<organism evidence="13 14">
    <name type="scientific">Caryophanon latum</name>
    <dbReference type="NCBI Taxonomy" id="33977"/>
    <lineage>
        <taxon>Bacteria</taxon>
        <taxon>Bacillati</taxon>
        <taxon>Bacillota</taxon>
        <taxon>Bacilli</taxon>
        <taxon>Bacillales</taxon>
        <taxon>Caryophanaceae</taxon>
        <taxon>Caryophanon</taxon>
    </lineage>
</organism>
<dbReference type="CDD" id="cd00564">
    <property type="entry name" value="TMP_TenI"/>
    <property type="match status" value="1"/>
</dbReference>
<dbReference type="HAMAP" id="MF_00097">
    <property type="entry name" value="TMP_synthase"/>
    <property type="match status" value="1"/>
</dbReference>
<dbReference type="UniPathway" id="UPA00060">
    <property type="reaction ID" value="UER00141"/>
</dbReference>
<accession>A0A1C0YZW0</accession>
<comment type="caution">
    <text evidence="9">Lacks conserved residue(s) required for the propagation of feature annotation.</text>
</comment>
<evidence type="ECO:0000256" key="3">
    <source>
        <dbReference type="ARBA" id="ARBA00022723"/>
    </source>
</evidence>
<dbReference type="GO" id="GO:0009228">
    <property type="term" value="P:thiamine biosynthetic process"/>
    <property type="evidence" value="ECO:0007669"/>
    <property type="project" value="UniProtKB-KW"/>
</dbReference>
<evidence type="ECO:0000256" key="2">
    <source>
        <dbReference type="ARBA" id="ARBA00022679"/>
    </source>
</evidence>
<evidence type="ECO:0000313" key="14">
    <source>
        <dbReference type="Proteomes" id="UP000093482"/>
    </source>
</evidence>
<comment type="function">
    <text evidence="9">Condenses 4-methyl-5-(beta-hydroxyethyl)thiazole monophosphate (THZ-P) and 2-methyl-4-amino-5-hydroxymethyl pyrimidine pyrophosphate (HMP-PP) to form thiamine monophosphate (TMP).</text>
</comment>
<keyword evidence="4 9" id="KW-0460">Magnesium</keyword>
<evidence type="ECO:0000256" key="7">
    <source>
        <dbReference type="ARBA" id="ARBA00047851"/>
    </source>
</evidence>
<dbReference type="InterPro" id="IPR036206">
    <property type="entry name" value="ThiamineP_synth_sf"/>
</dbReference>
<dbReference type="InterPro" id="IPR022998">
    <property type="entry name" value="ThiamineP_synth_TenI"/>
</dbReference>
<evidence type="ECO:0000256" key="10">
    <source>
        <dbReference type="RuleBase" id="RU003826"/>
    </source>
</evidence>
<comment type="caution">
    <text evidence="13">The sequence shown here is derived from an EMBL/GenBank/DDBJ whole genome shotgun (WGS) entry which is preliminary data.</text>
</comment>
<comment type="catalytic activity">
    <reaction evidence="6 9 10">
        <text>4-methyl-5-(2-phosphooxyethyl)-thiazole + 4-amino-2-methyl-5-(diphosphooxymethyl)pyrimidine + H(+) = thiamine phosphate + diphosphate</text>
        <dbReference type="Rhea" id="RHEA:22328"/>
        <dbReference type="ChEBI" id="CHEBI:15378"/>
        <dbReference type="ChEBI" id="CHEBI:33019"/>
        <dbReference type="ChEBI" id="CHEBI:37575"/>
        <dbReference type="ChEBI" id="CHEBI:57841"/>
        <dbReference type="ChEBI" id="CHEBI:58296"/>
        <dbReference type="EC" id="2.5.1.3"/>
    </reaction>
</comment>
<feature type="binding site" evidence="9">
    <location>
        <position position="74"/>
    </location>
    <ligand>
        <name>Mg(2+)</name>
        <dbReference type="ChEBI" id="CHEBI:18420"/>
    </ligand>
</feature>
<feature type="binding site" evidence="9">
    <location>
        <begin position="38"/>
        <end position="42"/>
    </location>
    <ligand>
        <name>4-amino-2-methyl-5-(diphosphooxymethyl)pyrimidine</name>
        <dbReference type="ChEBI" id="CHEBI:57841"/>
    </ligand>
</feature>
<dbReference type="InterPro" id="IPR034291">
    <property type="entry name" value="TMP_synthase"/>
</dbReference>
<dbReference type="RefSeq" id="WP_066462264.1">
    <property type="nucleotide sequence ID" value="NZ_MATO01000014.1"/>
</dbReference>
<comment type="cofactor">
    <cofactor evidence="9">
        <name>Mg(2+)</name>
        <dbReference type="ChEBI" id="CHEBI:18420"/>
    </cofactor>
    <text evidence="9">Binds 1 Mg(2+) ion per subunit.</text>
</comment>
<comment type="catalytic activity">
    <reaction evidence="7 9 10">
        <text>2-(2-carboxy-4-methylthiazol-5-yl)ethyl phosphate + 4-amino-2-methyl-5-(diphosphooxymethyl)pyrimidine + 2 H(+) = thiamine phosphate + CO2 + diphosphate</text>
        <dbReference type="Rhea" id="RHEA:47848"/>
        <dbReference type="ChEBI" id="CHEBI:15378"/>
        <dbReference type="ChEBI" id="CHEBI:16526"/>
        <dbReference type="ChEBI" id="CHEBI:33019"/>
        <dbReference type="ChEBI" id="CHEBI:37575"/>
        <dbReference type="ChEBI" id="CHEBI:57841"/>
        <dbReference type="ChEBI" id="CHEBI:62890"/>
        <dbReference type="EC" id="2.5.1.3"/>
    </reaction>
</comment>
<dbReference type="Gene3D" id="3.20.20.70">
    <property type="entry name" value="Aldolase class I"/>
    <property type="match status" value="1"/>
</dbReference>
<sequence>MYMCCNVKTYFIMGSVNCVRDPLVVLEEALAAGITMFQLREKGDGAKTGEQYVAFAKACQHLCARYAVPFIVNDDVALAVALDADGVHVGQDDASIQAYRRAHPQKIVGVSVHNVAEFERAIDDGANYVGIGPIFETTSKLDAKPPSIAFLREARRAYPNFPIVAIGGITTENCSVVRAAGADGVAVIRDIAMNENVAQTVEKFNMSSIG</sequence>
<reference evidence="13 14" key="1">
    <citation type="submission" date="2016-07" db="EMBL/GenBank/DDBJ databases">
        <title>Caryophanon latum genome sequencing.</title>
        <authorList>
            <person name="Verma A."/>
            <person name="Pal Y."/>
            <person name="Krishnamurthi S."/>
        </authorList>
    </citation>
    <scope>NUCLEOTIDE SEQUENCE [LARGE SCALE GENOMIC DNA]</scope>
    <source>
        <strain evidence="13 14">DSM 14151</strain>
    </source>
</reference>
<comment type="catalytic activity">
    <reaction evidence="8 9 10">
        <text>2-[(2R,5Z)-2-carboxy-4-methylthiazol-5(2H)-ylidene]ethyl phosphate + 4-amino-2-methyl-5-(diphosphooxymethyl)pyrimidine + 2 H(+) = thiamine phosphate + CO2 + diphosphate</text>
        <dbReference type="Rhea" id="RHEA:47844"/>
        <dbReference type="ChEBI" id="CHEBI:15378"/>
        <dbReference type="ChEBI" id="CHEBI:16526"/>
        <dbReference type="ChEBI" id="CHEBI:33019"/>
        <dbReference type="ChEBI" id="CHEBI:37575"/>
        <dbReference type="ChEBI" id="CHEBI:57841"/>
        <dbReference type="ChEBI" id="CHEBI:62899"/>
        <dbReference type="EC" id="2.5.1.3"/>
    </reaction>
</comment>